<proteinExistence type="predicted"/>
<feature type="domain" description="RRM" evidence="4">
    <location>
        <begin position="181"/>
        <end position="254"/>
    </location>
</feature>
<evidence type="ECO:0000259" key="4">
    <source>
        <dbReference type="PROSITE" id="PS50102"/>
    </source>
</evidence>
<dbReference type="Gene3D" id="3.30.70.330">
    <property type="match status" value="2"/>
</dbReference>
<organism evidence="5 6">
    <name type="scientific">Prorocentrum cordatum</name>
    <dbReference type="NCBI Taxonomy" id="2364126"/>
    <lineage>
        <taxon>Eukaryota</taxon>
        <taxon>Sar</taxon>
        <taxon>Alveolata</taxon>
        <taxon>Dinophyceae</taxon>
        <taxon>Prorocentrales</taxon>
        <taxon>Prorocentraceae</taxon>
        <taxon>Prorocentrum</taxon>
    </lineage>
</organism>
<dbReference type="InterPro" id="IPR000504">
    <property type="entry name" value="RRM_dom"/>
</dbReference>
<dbReference type="EMBL" id="CAUYUJ010015837">
    <property type="protein sequence ID" value="CAK0858757.1"/>
    <property type="molecule type" value="Genomic_DNA"/>
</dbReference>
<dbReference type="SUPFAM" id="SSF54928">
    <property type="entry name" value="RNA-binding domain, RBD"/>
    <property type="match status" value="1"/>
</dbReference>
<dbReference type="Pfam" id="PF00076">
    <property type="entry name" value="RRM_1"/>
    <property type="match status" value="2"/>
</dbReference>
<keyword evidence="1 2" id="KW-0694">RNA-binding</keyword>
<evidence type="ECO:0000313" key="6">
    <source>
        <dbReference type="Proteomes" id="UP001189429"/>
    </source>
</evidence>
<reference evidence="5" key="1">
    <citation type="submission" date="2023-10" db="EMBL/GenBank/DDBJ databases">
        <authorList>
            <person name="Chen Y."/>
            <person name="Shah S."/>
            <person name="Dougan E. K."/>
            <person name="Thang M."/>
            <person name="Chan C."/>
        </authorList>
    </citation>
    <scope>NUCLEOTIDE SEQUENCE [LARGE SCALE GENOMIC DNA]</scope>
</reference>
<sequence length="254" mass="27895">MSRKPLSDLPPNLTLYVNNLNDKINVETVKKSLREVFAAFGGITDIVAMKSLKRRGQAWIIFKEVSAATNALKSLQGFPFYNKPMRINYAKTKSDAVAKADGTYVERPKKIVKREDLRKGKTATPAPAASAAPAAAKPAEASKPTPSQKSIQDRIGWNPQQTVTAPKAVAAKPTGVTEPNKTLFVENLPSEATDTMLSMLFRQYPGFQEVRLIPGRNVAFVDYQNEYQAGMAMQGLQGFAMTPEVKLSLSYARK</sequence>
<evidence type="ECO:0000256" key="3">
    <source>
        <dbReference type="SAM" id="MobiDB-lite"/>
    </source>
</evidence>
<dbReference type="SMART" id="SM00360">
    <property type="entry name" value="RRM"/>
    <property type="match status" value="2"/>
</dbReference>
<dbReference type="Proteomes" id="UP001189429">
    <property type="component" value="Unassembled WGS sequence"/>
</dbReference>
<gene>
    <name evidence="5" type="ORF">PCOR1329_LOCUS48354</name>
</gene>
<evidence type="ECO:0000256" key="2">
    <source>
        <dbReference type="PROSITE-ProRule" id="PRU00176"/>
    </source>
</evidence>
<dbReference type="InterPro" id="IPR012677">
    <property type="entry name" value="Nucleotide-bd_a/b_plait_sf"/>
</dbReference>
<comment type="caution">
    <text evidence="5">The sequence shown here is derived from an EMBL/GenBank/DDBJ whole genome shotgun (WGS) entry which is preliminary data.</text>
</comment>
<evidence type="ECO:0000313" key="5">
    <source>
        <dbReference type="EMBL" id="CAK0858757.1"/>
    </source>
</evidence>
<keyword evidence="6" id="KW-1185">Reference proteome</keyword>
<dbReference type="PANTHER" id="PTHR10501">
    <property type="entry name" value="U1 SMALL NUCLEAR RIBONUCLEOPROTEIN A/U2 SMALL NUCLEAR RIBONUCLEOPROTEIN B"/>
    <property type="match status" value="1"/>
</dbReference>
<dbReference type="CDD" id="cd12246">
    <property type="entry name" value="RRM1_U1A_like"/>
    <property type="match status" value="1"/>
</dbReference>
<dbReference type="InterPro" id="IPR035979">
    <property type="entry name" value="RBD_domain_sf"/>
</dbReference>
<feature type="region of interest" description="Disordered" evidence="3">
    <location>
        <begin position="114"/>
        <end position="167"/>
    </location>
</feature>
<dbReference type="CDD" id="cd12247">
    <property type="entry name" value="RRM2_U1A_like"/>
    <property type="match status" value="1"/>
</dbReference>
<name>A0ABN9UH32_9DINO</name>
<evidence type="ECO:0000256" key="1">
    <source>
        <dbReference type="ARBA" id="ARBA00022884"/>
    </source>
</evidence>
<accession>A0ABN9UH32</accession>
<feature type="domain" description="RRM" evidence="4">
    <location>
        <begin position="13"/>
        <end position="92"/>
    </location>
</feature>
<dbReference type="PROSITE" id="PS50102">
    <property type="entry name" value="RRM"/>
    <property type="match status" value="2"/>
</dbReference>
<protein>
    <recommendedName>
        <fullName evidence="4">RRM domain-containing protein</fullName>
    </recommendedName>
</protein>
<feature type="compositionally biased region" description="Low complexity" evidence="3">
    <location>
        <begin position="122"/>
        <end position="147"/>
    </location>
</feature>